<gene>
    <name evidence="1" type="ORF">M5X19_21930</name>
</gene>
<comment type="caution">
    <text evidence="1">The sequence shown here is derived from an EMBL/GenBank/DDBJ whole genome shotgun (WGS) entry which is preliminary data.</text>
</comment>
<keyword evidence="2" id="KW-1185">Reference proteome</keyword>
<accession>A0ABT4GHD7</accession>
<dbReference type="Proteomes" id="UP001527099">
    <property type="component" value="Unassembled WGS sequence"/>
</dbReference>
<protein>
    <submittedName>
        <fullName evidence="1">Uncharacterized protein</fullName>
    </submittedName>
</protein>
<organism evidence="1 2">
    <name type="scientific">Paenibacillus alginolyticus</name>
    <dbReference type="NCBI Taxonomy" id="59839"/>
    <lineage>
        <taxon>Bacteria</taxon>
        <taxon>Bacillati</taxon>
        <taxon>Bacillota</taxon>
        <taxon>Bacilli</taxon>
        <taxon>Bacillales</taxon>
        <taxon>Paenibacillaceae</taxon>
        <taxon>Paenibacillus</taxon>
    </lineage>
</organism>
<evidence type="ECO:0000313" key="2">
    <source>
        <dbReference type="Proteomes" id="UP001527099"/>
    </source>
</evidence>
<dbReference type="EMBL" id="JAMDMX010000076">
    <property type="protein sequence ID" value="MCY9695541.1"/>
    <property type="molecule type" value="Genomic_DNA"/>
</dbReference>
<proteinExistence type="predicted"/>
<reference evidence="1 2" key="1">
    <citation type="submission" date="2022-05" db="EMBL/GenBank/DDBJ databases">
        <title>Genome Sequencing of Bee-Associated Microbes.</title>
        <authorList>
            <person name="Dunlap C."/>
        </authorList>
    </citation>
    <scope>NUCLEOTIDE SEQUENCE [LARGE SCALE GENOMIC DNA]</scope>
    <source>
        <strain evidence="1 2">NRRL B-14421</strain>
    </source>
</reference>
<evidence type="ECO:0000313" key="1">
    <source>
        <dbReference type="EMBL" id="MCY9695541.1"/>
    </source>
</evidence>
<dbReference type="RefSeq" id="WP_268616831.1">
    <property type="nucleotide sequence ID" value="NZ_JAMDMX010000076.1"/>
</dbReference>
<sequence>MNESKSYKKKGMVKKILKDHFPGFWLMHAETYPESVRKSIEETVHKAKWEI</sequence>
<name>A0ABT4GHD7_9BACL</name>